<accession>A0A7X2MWC4</accession>
<dbReference type="PANTHER" id="PTHR30093:SF44">
    <property type="entry name" value="TYPE II SECRETION SYSTEM CORE PROTEIN G"/>
    <property type="match status" value="1"/>
</dbReference>
<keyword evidence="2" id="KW-0488">Methylation</keyword>
<evidence type="ECO:0000256" key="4">
    <source>
        <dbReference type="ARBA" id="ARBA00022989"/>
    </source>
</evidence>
<proteinExistence type="predicted"/>
<dbReference type="Proteomes" id="UP000460287">
    <property type="component" value="Unassembled WGS sequence"/>
</dbReference>
<dbReference type="InterPro" id="IPR045584">
    <property type="entry name" value="Pilin-like"/>
</dbReference>
<evidence type="ECO:0000313" key="9">
    <source>
        <dbReference type="Proteomes" id="UP000460287"/>
    </source>
</evidence>
<evidence type="ECO:0000256" key="6">
    <source>
        <dbReference type="SAM" id="MobiDB-lite"/>
    </source>
</evidence>
<organism evidence="8 9">
    <name type="scientific">Inconstantimicrobium porci</name>
    <dbReference type="NCBI Taxonomy" id="2652291"/>
    <lineage>
        <taxon>Bacteria</taxon>
        <taxon>Bacillati</taxon>
        <taxon>Bacillota</taxon>
        <taxon>Clostridia</taxon>
        <taxon>Eubacteriales</taxon>
        <taxon>Clostridiaceae</taxon>
        <taxon>Inconstantimicrobium</taxon>
    </lineage>
</organism>
<keyword evidence="9" id="KW-1185">Reference proteome</keyword>
<dbReference type="Pfam" id="PF07963">
    <property type="entry name" value="N_methyl"/>
    <property type="match status" value="1"/>
</dbReference>
<dbReference type="PROSITE" id="PS00409">
    <property type="entry name" value="PROKAR_NTER_METHYL"/>
    <property type="match status" value="1"/>
</dbReference>
<dbReference type="SUPFAM" id="SSF54523">
    <property type="entry name" value="Pili subunits"/>
    <property type="match status" value="1"/>
</dbReference>
<evidence type="ECO:0000256" key="2">
    <source>
        <dbReference type="ARBA" id="ARBA00022481"/>
    </source>
</evidence>
<name>A0A7X2MWC4_9CLOT</name>
<dbReference type="Gene3D" id="3.30.700.10">
    <property type="entry name" value="Glycoprotein, Type 4 Pilin"/>
    <property type="match status" value="1"/>
</dbReference>
<evidence type="ECO:0000256" key="3">
    <source>
        <dbReference type="ARBA" id="ARBA00022692"/>
    </source>
</evidence>
<dbReference type="EMBL" id="VULX01000002">
    <property type="protein sequence ID" value="MSR90277.1"/>
    <property type="molecule type" value="Genomic_DNA"/>
</dbReference>
<dbReference type="RefSeq" id="WP_154530165.1">
    <property type="nucleotide sequence ID" value="NZ_JAQXTV010000188.1"/>
</dbReference>
<comment type="caution">
    <text evidence="8">The sequence shown here is derived from an EMBL/GenBank/DDBJ whole genome shotgun (WGS) entry which is preliminary data.</text>
</comment>
<evidence type="ECO:0000256" key="1">
    <source>
        <dbReference type="ARBA" id="ARBA00004167"/>
    </source>
</evidence>
<evidence type="ECO:0000256" key="5">
    <source>
        <dbReference type="ARBA" id="ARBA00023136"/>
    </source>
</evidence>
<dbReference type="NCBIfam" id="TIGR02532">
    <property type="entry name" value="IV_pilin_GFxxxE"/>
    <property type="match status" value="1"/>
</dbReference>
<evidence type="ECO:0000313" key="8">
    <source>
        <dbReference type="EMBL" id="MSR90277.1"/>
    </source>
</evidence>
<keyword evidence="4 7" id="KW-1133">Transmembrane helix</keyword>
<comment type="subcellular location">
    <subcellularLocation>
        <location evidence="1">Membrane</location>
        <topology evidence="1">Single-pass membrane protein</topology>
    </subcellularLocation>
</comment>
<protein>
    <submittedName>
        <fullName evidence="8">Prepilin-type N-terminal cleavage/methylation domain-containing protein</fullName>
    </submittedName>
</protein>
<dbReference type="AlphaFoldDB" id="A0A7X2MWC4"/>
<dbReference type="PANTHER" id="PTHR30093">
    <property type="entry name" value="GENERAL SECRETION PATHWAY PROTEIN G"/>
    <property type="match status" value="1"/>
</dbReference>
<keyword evidence="5 7" id="KW-0472">Membrane</keyword>
<feature type="region of interest" description="Disordered" evidence="6">
    <location>
        <begin position="118"/>
        <end position="140"/>
    </location>
</feature>
<dbReference type="GO" id="GO:0016020">
    <property type="term" value="C:membrane"/>
    <property type="evidence" value="ECO:0007669"/>
    <property type="project" value="UniProtKB-SubCell"/>
</dbReference>
<reference evidence="8 9" key="1">
    <citation type="submission" date="2019-08" db="EMBL/GenBank/DDBJ databases">
        <title>In-depth cultivation of the pig gut microbiome towards novel bacterial diversity and tailored functional studies.</title>
        <authorList>
            <person name="Wylensek D."/>
            <person name="Hitch T.C.A."/>
            <person name="Clavel T."/>
        </authorList>
    </citation>
    <scope>NUCLEOTIDE SEQUENCE [LARGE SCALE GENOMIC DNA]</scope>
    <source>
        <strain evidence="8 9">WCA-383-APC-5B</strain>
    </source>
</reference>
<gene>
    <name evidence="8" type="ORF">FYJ33_02290</name>
</gene>
<dbReference type="InterPro" id="IPR012902">
    <property type="entry name" value="N_methyl_site"/>
</dbReference>
<sequence length="140" mass="14951">MFKVNKKKKGFTLIELIIVIAIIAILAAIAIPKFATIRHNANVTTDIANAKNIHSVVAQAIANEKVTLPAAETPYGLSSVGGYNVTSSLDAGGTKSKIENADFKVYLDNSGNITIYAGDKPANGNDNEVYPKQGKDFEKK</sequence>
<feature type="transmembrane region" description="Helical" evidence="7">
    <location>
        <begin position="12"/>
        <end position="31"/>
    </location>
</feature>
<keyword evidence="3 7" id="KW-0812">Transmembrane</keyword>
<evidence type="ECO:0000256" key="7">
    <source>
        <dbReference type="SAM" id="Phobius"/>
    </source>
</evidence>